<reference evidence="1" key="1">
    <citation type="submission" date="2022-07" db="EMBL/GenBank/DDBJ databases">
        <title>Phylogenomic reconstructions and comparative analyses of Kickxellomycotina fungi.</title>
        <authorList>
            <person name="Reynolds N.K."/>
            <person name="Stajich J.E."/>
            <person name="Barry K."/>
            <person name="Grigoriev I.V."/>
            <person name="Crous P."/>
            <person name="Smith M.E."/>
        </authorList>
    </citation>
    <scope>NUCLEOTIDE SEQUENCE</scope>
    <source>
        <strain evidence="1">CBS 109366</strain>
    </source>
</reference>
<name>A0ACC1JQZ5_9FUNG</name>
<comment type="caution">
    <text evidence="1">The sequence shown here is derived from an EMBL/GenBank/DDBJ whole genome shotgun (WGS) entry which is preliminary data.</text>
</comment>
<organism evidence="1 2">
    <name type="scientific">Coemansia nantahalensis</name>
    <dbReference type="NCBI Taxonomy" id="2789366"/>
    <lineage>
        <taxon>Eukaryota</taxon>
        <taxon>Fungi</taxon>
        <taxon>Fungi incertae sedis</taxon>
        <taxon>Zoopagomycota</taxon>
        <taxon>Kickxellomycotina</taxon>
        <taxon>Kickxellomycetes</taxon>
        <taxon>Kickxellales</taxon>
        <taxon>Kickxellaceae</taxon>
        <taxon>Coemansia</taxon>
    </lineage>
</organism>
<dbReference type="Proteomes" id="UP001140234">
    <property type="component" value="Unassembled WGS sequence"/>
</dbReference>
<gene>
    <name evidence="1" type="primary">SQT1</name>
    <name evidence="1" type="ORF">IWQ57_004660</name>
</gene>
<evidence type="ECO:0000313" key="2">
    <source>
        <dbReference type="Proteomes" id="UP001140234"/>
    </source>
</evidence>
<proteinExistence type="predicted"/>
<keyword evidence="2" id="KW-1185">Reference proteome</keyword>
<accession>A0ACC1JQZ5</accession>
<evidence type="ECO:0000313" key="1">
    <source>
        <dbReference type="EMBL" id="KAJ2765735.1"/>
    </source>
</evidence>
<dbReference type="EMBL" id="JANBUJ010001913">
    <property type="protein sequence ID" value="KAJ2765735.1"/>
    <property type="molecule type" value="Genomic_DNA"/>
</dbReference>
<sequence>MMDDDDDDEEEEGDYGEEGAAGPGEGEVLVEDDSVQGFFAHKEPVFAIDLHPKMPTLAVSGGGDDKAYVWRTDTGEEVAALDKHEDSVCSAQFSRDGTLVATGGMDGKINVYSVDDRRRCAQLDGPDEVQWMDWHPKGNVLLAGANDGSLWMWSLPAGSFMSVFSGHSGPVNCGRFTHAGRNIVSGSEDGTLIVWDPKTAAIVHQLSPRDERFHQDGVTCLDISKDDQVILTGSMDTTAKLTRINGSILGSLDHATESVECVGLCGVLPLAATGSVDGTLNIWDINTMRLRTSLRHDDTVTRLKWHSDSPLVTSSSMDCTVRTWDARTGDCVRTWNGHQAGIMDFALSADGKHVVTASDDGCCLVFAQ</sequence>
<protein>
    <submittedName>
        <fullName evidence="1">60S ribosomal subunit assembly or modification protein</fullName>
    </submittedName>
</protein>